<accession>A0A844GG90</accession>
<organism evidence="1 2">
    <name type="scientific">Paludibacterium denitrificans</name>
    <dbReference type="NCBI Taxonomy" id="2675226"/>
    <lineage>
        <taxon>Bacteria</taxon>
        <taxon>Pseudomonadati</taxon>
        <taxon>Pseudomonadota</taxon>
        <taxon>Betaproteobacteria</taxon>
        <taxon>Neisseriales</taxon>
        <taxon>Chromobacteriaceae</taxon>
        <taxon>Paludibacterium</taxon>
    </lineage>
</organism>
<proteinExistence type="predicted"/>
<gene>
    <name evidence="1" type="ORF">GKE73_13660</name>
</gene>
<sequence>MKMGTLSVLLIAVIGVASAASLYKKHEEKKARIAELELTLGDVDSLMKKHDEFNSITKIAASTPRIQLSPLVARMQDMKNGLNISAKKGCSVDAKLVLDDYIKAKIDSYIAFMGAMNPEGNGDAAKEEMYRQDEIANQKETRFMELETACLTGSNQELQQLK</sequence>
<keyword evidence="2" id="KW-1185">Reference proteome</keyword>
<dbReference type="EMBL" id="WLYX01000001">
    <property type="protein sequence ID" value="MTD33704.1"/>
    <property type="molecule type" value="Genomic_DNA"/>
</dbReference>
<protein>
    <submittedName>
        <fullName evidence="1">Uncharacterized protein</fullName>
    </submittedName>
</protein>
<reference evidence="1 2" key="1">
    <citation type="submission" date="2019-11" db="EMBL/GenBank/DDBJ databases">
        <title>Draft genome sequence of Paludibacterium sp. dN18-1.</title>
        <authorList>
            <person name="Im W.-T."/>
        </authorList>
    </citation>
    <scope>NUCLEOTIDE SEQUENCE [LARGE SCALE GENOMIC DNA]</scope>
    <source>
        <strain evidence="2">dN 18-1</strain>
    </source>
</reference>
<dbReference type="RefSeq" id="WP_230370781.1">
    <property type="nucleotide sequence ID" value="NZ_WLYX01000001.1"/>
</dbReference>
<dbReference type="AlphaFoldDB" id="A0A844GG90"/>
<name>A0A844GG90_9NEIS</name>
<evidence type="ECO:0000313" key="1">
    <source>
        <dbReference type="EMBL" id="MTD33704.1"/>
    </source>
</evidence>
<comment type="caution">
    <text evidence="1">The sequence shown here is derived from an EMBL/GenBank/DDBJ whole genome shotgun (WGS) entry which is preliminary data.</text>
</comment>
<dbReference type="Proteomes" id="UP000446658">
    <property type="component" value="Unassembled WGS sequence"/>
</dbReference>
<evidence type="ECO:0000313" key="2">
    <source>
        <dbReference type="Proteomes" id="UP000446658"/>
    </source>
</evidence>